<feature type="compositionally biased region" description="Low complexity" evidence="4">
    <location>
        <begin position="114"/>
        <end position="125"/>
    </location>
</feature>
<dbReference type="SUPFAM" id="SSF47874">
    <property type="entry name" value="Annexin"/>
    <property type="match status" value="1"/>
</dbReference>
<dbReference type="Pfam" id="PF00191">
    <property type="entry name" value="Annexin"/>
    <property type="match status" value="1"/>
</dbReference>
<dbReference type="GO" id="GO:0005544">
    <property type="term" value="F:calcium-dependent phospholipid binding"/>
    <property type="evidence" value="ECO:0007669"/>
    <property type="project" value="InterPro"/>
</dbReference>
<dbReference type="InterPro" id="IPR008157">
    <property type="entry name" value="ANX11"/>
</dbReference>
<organism evidence="5 6">
    <name type="scientific">Bambusicola thoracicus</name>
    <name type="common">Chinese bamboo-partridge</name>
    <name type="synonym">Perdix thoracica</name>
    <dbReference type="NCBI Taxonomy" id="9083"/>
    <lineage>
        <taxon>Eukaryota</taxon>
        <taxon>Metazoa</taxon>
        <taxon>Chordata</taxon>
        <taxon>Craniata</taxon>
        <taxon>Vertebrata</taxon>
        <taxon>Euteleostomi</taxon>
        <taxon>Archelosauria</taxon>
        <taxon>Archosauria</taxon>
        <taxon>Dinosauria</taxon>
        <taxon>Saurischia</taxon>
        <taxon>Theropoda</taxon>
        <taxon>Coelurosauria</taxon>
        <taxon>Aves</taxon>
        <taxon>Neognathae</taxon>
        <taxon>Galloanserae</taxon>
        <taxon>Galliformes</taxon>
        <taxon>Phasianidae</taxon>
        <taxon>Perdicinae</taxon>
        <taxon>Bambusicola</taxon>
    </lineage>
</organism>
<dbReference type="GO" id="GO:0005737">
    <property type="term" value="C:cytoplasm"/>
    <property type="evidence" value="ECO:0007669"/>
    <property type="project" value="TreeGrafter"/>
</dbReference>
<keyword evidence="6" id="KW-1185">Reference proteome</keyword>
<dbReference type="AlphaFoldDB" id="A0A2P4SYT4"/>
<feature type="compositionally biased region" description="Pro residues" evidence="4">
    <location>
        <begin position="99"/>
        <end position="113"/>
    </location>
</feature>
<dbReference type="Proteomes" id="UP000237246">
    <property type="component" value="Unassembled WGS sequence"/>
</dbReference>
<evidence type="ECO:0000256" key="3">
    <source>
        <dbReference type="ARBA" id="ARBA00023216"/>
    </source>
</evidence>
<keyword evidence="3" id="KW-0041">Annexin</keyword>
<dbReference type="OrthoDB" id="37886at2759"/>
<reference evidence="5 6" key="1">
    <citation type="submission" date="2018-01" db="EMBL/GenBank/DDBJ databases">
        <title>Comparison of the Chinese Bamboo Partridge and Red Junglefowl genome sequences highlights the importance of demography in genome evolution.</title>
        <authorList>
            <person name="Tiley G.P."/>
            <person name="Kimball R.T."/>
            <person name="Braun E.L."/>
            <person name="Burleigh J.G."/>
        </authorList>
    </citation>
    <scope>NUCLEOTIDE SEQUENCE [LARGE SCALE GENOMIC DNA]</scope>
    <source>
        <strain evidence="5">RTK389</strain>
        <tissue evidence="5">Blood</tissue>
    </source>
</reference>
<feature type="compositionally biased region" description="Pro residues" evidence="4">
    <location>
        <begin position="140"/>
        <end position="176"/>
    </location>
</feature>
<feature type="compositionally biased region" description="Gly residues" evidence="4">
    <location>
        <begin position="126"/>
        <end position="135"/>
    </location>
</feature>
<evidence type="ECO:0000256" key="2">
    <source>
        <dbReference type="ARBA" id="ARBA00022737"/>
    </source>
</evidence>
<evidence type="ECO:0000313" key="6">
    <source>
        <dbReference type="Proteomes" id="UP000237246"/>
    </source>
</evidence>
<keyword evidence="2" id="KW-0677">Repeat</keyword>
<accession>A0A2P4SYT4</accession>
<dbReference type="GO" id="GO:0005509">
    <property type="term" value="F:calcium ion binding"/>
    <property type="evidence" value="ECO:0007669"/>
    <property type="project" value="InterPro"/>
</dbReference>
<dbReference type="Gene3D" id="1.10.220.10">
    <property type="entry name" value="Annexin"/>
    <property type="match status" value="1"/>
</dbReference>
<sequence length="304" mass="31524">MTVTSAFQVFAMSHPGYPPAGGYPPAPPVQLCLISGGSPWGGAAYPPSNPPPIGLENVAGYANQFNPSYMAGMASNMAGTFGGSNVPQGIYPSASGGYPPVPPGGFGQPPPGQQPSYGGYPPSGGNAPGYPGGPALGQPTLPPGQPPMGLPGQPPAPYPGQQPMPTYPPVPAVNPSMPSYPGPTGPTVSPGAYGNRGTITDASGFDPLKDAEVLRKAMKGFELVDICQLFFNFLQDLIKDLKSELSGNFEKTILAMMKTPVMFDAYEIKEAIKGVGTDENCLIEILASRSNEHIQELNRVYKAG</sequence>
<gene>
    <name evidence="5" type="ORF">CIB84_006981</name>
</gene>
<dbReference type="InterPro" id="IPR037104">
    <property type="entry name" value="Annexin_sf"/>
</dbReference>
<comment type="similarity">
    <text evidence="1">Belongs to the annexin family.</text>
</comment>
<comment type="caution">
    <text evidence="5">The sequence shown here is derived from an EMBL/GenBank/DDBJ whole genome shotgun (WGS) entry which is preliminary data.</text>
</comment>
<dbReference type="GO" id="GO:0006909">
    <property type="term" value="P:phagocytosis"/>
    <property type="evidence" value="ECO:0007669"/>
    <property type="project" value="TreeGrafter"/>
</dbReference>
<evidence type="ECO:0008006" key="7">
    <source>
        <dbReference type="Google" id="ProtNLM"/>
    </source>
</evidence>
<dbReference type="PANTHER" id="PTHR10502">
    <property type="entry name" value="ANNEXIN"/>
    <property type="match status" value="1"/>
</dbReference>
<dbReference type="GO" id="GO:0032506">
    <property type="term" value="P:cytokinetic process"/>
    <property type="evidence" value="ECO:0007669"/>
    <property type="project" value="TreeGrafter"/>
</dbReference>
<name>A0A2P4SYT4_BAMTH</name>
<evidence type="ECO:0000313" key="5">
    <source>
        <dbReference type="EMBL" id="POI29269.1"/>
    </source>
</evidence>
<dbReference type="GO" id="GO:0012506">
    <property type="term" value="C:vesicle membrane"/>
    <property type="evidence" value="ECO:0007669"/>
    <property type="project" value="TreeGrafter"/>
</dbReference>
<dbReference type="GO" id="GO:0005886">
    <property type="term" value="C:plasma membrane"/>
    <property type="evidence" value="ECO:0007669"/>
    <property type="project" value="TreeGrafter"/>
</dbReference>
<dbReference type="PRINTS" id="PR00196">
    <property type="entry name" value="ANNEXIN"/>
</dbReference>
<evidence type="ECO:0000256" key="4">
    <source>
        <dbReference type="SAM" id="MobiDB-lite"/>
    </source>
</evidence>
<dbReference type="InterPro" id="IPR018502">
    <property type="entry name" value="Annexin_repeat"/>
</dbReference>
<dbReference type="PANTHER" id="PTHR10502:SF29">
    <property type="entry name" value="ANNEXIN A11"/>
    <property type="match status" value="1"/>
</dbReference>
<dbReference type="PRINTS" id="PR01810">
    <property type="entry name" value="ANNEXINXI"/>
</dbReference>
<dbReference type="GO" id="GO:0001786">
    <property type="term" value="F:phosphatidylserine binding"/>
    <property type="evidence" value="ECO:0007669"/>
    <property type="project" value="TreeGrafter"/>
</dbReference>
<dbReference type="EMBL" id="PPHD01015944">
    <property type="protein sequence ID" value="POI29269.1"/>
    <property type="molecule type" value="Genomic_DNA"/>
</dbReference>
<proteinExistence type="inferred from homology"/>
<protein>
    <recommendedName>
        <fullName evidence="7">Annexin</fullName>
    </recommendedName>
</protein>
<feature type="region of interest" description="Disordered" evidence="4">
    <location>
        <begin position="93"/>
        <end position="176"/>
    </location>
</feature>
<dbReference type="InterPro" id="IPR001464">
    <property type="entry name" value="Annexin"/>
</dbReference>
<dbReference type="GO" id="GO:0005634">
    <property type="term" value="C:nucleus"/>
    <property type="evidence" value="ECO:0007669"/>
    <property type="project" value="TreeGrafter"/>
</dbReference>
<evidence type="ECO:0000256" key="1">
    <source>
        <dbReference type="ARBA" id="ARBA00007831"/>
    </source>
</evidence>
<dbReference type="PROSITE" id="PS51897">
    <property type="entry name" value="ANNEXIN_2"/>
    <property type="match status" value="1"/>
</dbReference>